<evidence type="ECO:0000256" key="1">
    <source>
        <dbReference type="SAM" id="MobiDB-lite"/>
    </source>
</evidence>
<keyword evidence="2" id="KW-0472">Membrane</keyword>
<feature type="compositionally biased region" description="Basic and acidic residues" evidence="1">
    <location>
        <begin position="349"/>
        <end position="364"/>
    </location>
</feature>
<proteinExistence type="predicted"/>
<feature type="transmembrane region" description="Helical" evidence="2">
    <location>
        <begin position="439"/>
        <end position="464"/>
    </location>
</feature>
<feature type="region of interest" description="Disordered" evidence="1">
    <location>
        <begin position="144"/>
        <end position="182"/>
    </location>
</feature>
<organism evidence="3 4">
    <name type="scientific">Monosporascus cannonballus</name>
    <dbReference type="NCBI Taxonomy" id="155416"/>
    <lineage>
        <taxon>Eukaryota</taxon>
        <taxon>Fungi</taxon>
        <taxon>Dikarya</taxon>
        <taxon>Ascomycota</taxon>
        <taxon>Pezizomycotina</taxon>
        <taxon>Sordariomycetes</taxon>
        <taxon>Xylariomycetidae</taxon>
        <taxon>Xylariales</taxon>
        <taxon>Xylariales incertae sedis</taxon>
        <taxon>Monosporascus</taxon>
    </lineage>
</organism>
<feature type="transmembrane region" description="Helical" evidence="2">
    <location>
        <begin position="86"/>
        <end position="106"/>
    </location>
</feature>
<feature type="transmembrane region" description="Helical" evidence="2">
    <location>
        <begin position="476"/>
        <end position="496"/>
    </location>
</feature>
<dbReference type="EMBL" id="QJNS01000081">
    <property type="protein sequence ID" value="RYO88839.1"/>
    <property type="molecule type" value="Genomic_DNA"/>
</dbReference>
<feature type="transmembrane region" description="Helical" evidence="2">
    <location>
        <begin position="605"/>
        <end position="625"/>
    </location>
</feature>
<feature type="transmembrane region" description="Helical" evidence="2">
    <location>
        <begin position="387"/>
        <end position="410"/>
    </location>
</feature>
<accession>A0ABY0HES9</accession>
<feature type="region of interest" description="Disordered" evidence="1">
    <location>
        <begin position="315"/>
        <end position="364"/>
    </location>
</feature>
<feature type="region of interest" description="Disordered" evidence="1">
    <location>
        <begin position="198"/>
        <end position="229"/>
    </location>
</feature>
<keyword evidence="2" id="KW-1133">Transmembrane helix</keyword>
<dbReference type="CDD" id="cd06174">
    <property type="entry name" value="MFS"/>
    <property type="match status" value="1"/>
</dbReference>
<evidence type="ECO:0000313" key="4">
    <source>
        <dbReference type="Proteomes" id="UP000294003"/>
    </source>
</evidence>
<keyword evidence="4" id="KW-1185">Reference proteome</keyword>
<feature type="transmembrane region" description="Helical" evidence="2">
    <location>
        <begin position="234"/>
        <end position="254"/>
    </location>
</feature>
<feature type="transmembrane region" description="Helical" evidence="2">
    <location>
        <begin position="516"/>
        <end position="538"/>
    </location>
</feature>
<evidence type="ECO:0000256" key="2">
    <source>
        <dbReference type="SAM" id="Phobius"/>
    </source>
</evidence>
<feature type="transmembrane region" description="Helical" evidence="2">
    <location>
        <begin position="118"/>
        <end position="138"/>
    </location>
</feature>
<dbReference type="Proteomes" id="UP000294003">
    <property type="component" value="Unassembled WGS sequence"/>
</dbReference>
<dbReference type="SUPFAM" id="SSF103473">
    <property type="entry name" value="MFS general substrate transporter"/>
    <property type="match status" value="2"/>
</dbReference>
<keyword evidence="2" id="KW-0812">Transmembrane</keyword>
<dbReference type="PANTHER" id="PTHR23524:SF1">
    <property type="entry name" value="MRH DOMAIN-CONTAINING PROTEIN-RELATED"/>
    <property type="match status" value="1"/>
</dbReference>
<dbReference type="Gene3D" id="1.20.1250.20">
    <property type="entry name" value="MFS general substrate transporter like domains"/>
    <property type="match status" value="1"/>
</dbReference>
<feature type="transmembrane region" description="Helical" evidence="2">
    <location>
        <begin position="274"/>
        <end position="297"/>
    </location>
</feature>
<feature type="transmembrane region" description="Helical" evidence="2">
    <location>
        <begin position="21"/>
        <end position="46"/>
    </location>
</feature>
<evidence type="ECO:0008006" key="5">
    <source>
        <dbReference type="Google" id="ProtNLM"/>
    </source>
</evidence>
<feature type="transmembrane region" description="Helical" evidence="2">
    <location>
        <begin position="637"/>
        <end position="658"/>
    </location>
</feature>
<evidence type="ECO:0000313" key="3">
    <source>
        <dbReference type="EMBL" id="RYO88839.1"/>
    </source>
</evidence>
<name>A0ABY0HES9_9PEZI</name>
<feature type="compositionally biased region" description="Basic and acidic residues" evidence="1">
    <location>
        <begin position="147"/>
        <end position="172"/>
    </location>
</feature>
<protein>
    <recommendedName>
        <fullName evidence="5">Major facilitator superfamily (MFS) profile domain-containing protein</fullName>
    </recommendedName>
</protein>
<gene>
    <name evidence="3" type="ORF">DL762_003556</name>
</gene>
<dbReference type="InterPro" id="IPR036259">
    <property type="entry name" value="MFS_trans_sf"/>
</dbReference>
<sequence length="669" mass="69579">MPRLLRLLPFGPSTTALQATTYLLGISLFSIAFLVFLNSAVSFVVTDLLGIKRGVGDIVGTLGFVDEVVALIACPAWGLASDRLGVRWVAVLGYVIIGVALCAFVQARSVAGLVVGRVFFALGASAAATMVTAALPVLTGNGDNDEDRVGDVKSGVDGEVRDADGSVERDAGRSNGHNPHASVATSLESDATITPARFTQTQHLNGDGARDAEDESGGDEEAGRRDSNRKPSALAGYVGLFTGCGALVALVLFLPLPARFSQREGVTPALAITYSFYVVGGVAFLVAAFVFLGFHGLRGEEEKGWRMLLGLRNRAEKTDSPPTSPSAEYQDAPPRPYAEAAAAPPSAAPEHHNVSHPSSSKEGEGPLPYRALLLTSLRLGFTDPDIALGYLGGFVARASTVAISLFVPLYVNGYFLGHGFCSSPDKSPNDPDLKRECRAAYVLASALTGVAQLVALLCAPAFGYASGRWRSSWKGFGVNSPVLVATALGVAGYIAFPRLVSPEFRDVDGRGGSPAVFLVVALLGVSQIGAIVCSLGSLGRGVLGAADKQLRGYKNVTPGRGDSEEDGTAAAETDALLGNDTAALRAGLESGRKGKRKATRVQLKGSIAGVYSLCGGAAILLLTKLGGFLFDVSSRGAPFYMMAAFNATLLVASLAIDLRRSVGGRGRRP</sequence>
<dbReference type="PANTHER" id="PTHR23524">
    <property type="entry name" value="TRANSPORTER, PUTATIVE (AFU_ORTHOLOGUE AFUA_8G04850)-RELATED"/>
    <property type="match status" value="1"/>
</dbReference>
<feature type="transmembrane region" description="Helical" evidence="2">
    <location>
        <begin position="58"/>
        <end position="79"/>
    </location>
</feature>
<comment type="caution">
    <text evidence="3">The sequence shown here is derived from an EMBL/GenBank/DDBJ whole genome shotgun (WGS) entry which is preliminary data.</text>
</comment>
<reference evidence="3 4" key="1">
    <citation type="submission" date="2018-06" db="EMBL/GenBank/DDBJ databases">
        <title>Complete Genomes of Monosporascus.</title>
        <authorList>
            <person name="Robinson A.J."/>
            <person name="Natvig D.O."/>
        </authorList>
    </citation>
    <scope>NUCLEOTIDE SEQUENCE [LARGE SCALE GENOMIC DNA]</scope>
    <source>
        <strain evidence="3 4">CBS 609.92</strain>
    </source>
</reference>